<reference evidence="2" key="1">
    <citation type="submission" date="2014-09" db="EMBL/GenBank/DDBJ databases">
        <authorList>
            <person name="Magalhaes I.L.F."/>
            <person name="Oliveira U."/>
            <person name="Santos F.R."/>
            <person name="Vidigal T.H.D.A."/>
            <person name="Brescovit A.D."/>
            <person name="Santos A.J."/>
        </authorList>
    </citation>
    <scope>NUCLEOTIDE SEQUENCE</scope>
    <source>
        <tissue evidence="2">Shoot tissue taken approximately 20 cm above the soil surface</tissue>
    </source>
</reference>
<organism evidence="2">
    <name type="scientific">Arundo donax</name>
    <name type="common">Giant reed</name>
    <name type="synonym">Donax arundinaceus</name>
    <dbReference type="NCBI Taxonomy" id="35708"/>
    <lineage>
        <taxon>Eukaryota</taxon>
        <taxon>Viridiplantae</taxon>
        <taxon>Streptophyta</taxon>
        <taxon>Embryophyta</taxon>
        <taxon>Tracheophyta</taxon>
        <taxon>Spermatophyta</taxon>
        <taxon>Magnoliopsida</taxon>
        <taxon>Liliopsida</taxon>
        <taxon>Poales</taxon>
        <taxon>Poaceae</taxon>
        <taxon>PACMAD clade</taxon>
        <taxon>Arundinoideae</taxon>
        <taxon>Arundineae</taxon>
        <taxon>Arundo</taxon>
    </lineage>
</organism>
<accession>A0A0A9G7K9</accession>
<reference evidence="2" key="2">
    <citation type="journal article" date="2015" name="Data Brief">
        <title>Shoot transcriptome of the giant reed, Arundo donax.</title>
        <authorList>
            <person name="Barrero R.A."/>
            <person name="Guerrero F.D."/>
            <person name="Moolhuijzen P."/>
            <person name="Goolsby J.A."/>
            <person name="Tidwell J."/>
            <person name="Bellgard S.E."/>
            <person name="Bellgard M.I."/>
        </authorList>
    </citation>
    <scope>NUCLEOTIDE SEQUENCE</scope>
    <source>
        <tissue evidence="2">Shoot tissue taken approximately 20 cm above the soil surface</tissue>
    </source>
</reference>
<dbReference type="EMBL" id="GBRH01179365">
    <property type="protein sequence ID" value="JAE18531.1"/>
    <property type="molecule type" value="Transcribed_RNA"/>
</dbReference>
<proteinExistence type="predicted"/>
<feature type="region of interest" description="Disordered" evidence="1">
    <location>
        <begin position="27"/>
        <end position="155"/>
    </location>
</feature>
<evidence type="ECO:0000313" key="2">
    <source>
        <dbReference type="EMBL" id="JAE18531.1"/>
    </source>
</evidence>
<feature type="compositionally biased region" description="Basic residues" evidence="1">
    <location>
        <begin position="124"/>
        <end position="137"/>
    </location>
</feature>
<feature type="compositionally biased region" description="Polar residues" evidence="1">
    <location>
        <begin position="85"/>
        <end position="98"/>
    </location>
</feature>
<sequence length="183" mass="20154">MTVAFVESRLNMDDAVAASRPLACVSSHRHTGRHGPMPNHTSPASVGRRHRHENLGSLPVGSGRQPPPNHSTCLPRRCPRKRPPSTGTPEVQQQSRPSASCCRRHRQHPTTTASTPAAPLHSSTRPRRAAYTRRQPHARTVTSPHRAQRPLDNSQRHCRSCLLPMQGVAAHRPSLPGAILQLR</sequence>
<dbReference type="AlphaFoldDB" id="A0A0A9G7K9"/>
<feature type="compositionally biased region" description="Low complexity" evidence="1">
    <location>
        <begin position="109"/>
        <end position="123"/>
    </location>
</feature>
<evidence type="ECO:0000256" key="1">
    <source>
        <dbReference type="SAM" id="MobiDB-lite"/>
    </source>
</evidence>
<protein>
    <submittedName>
        <fullName evidence="2">Uncharacterized protein</fullName>
    </submittedName>
</protein>
<name>A0A0A9G7K9_ARUDO</name>